<sequence>MLTLISIALFSLVNCEIYNSGHSCYQICLNYSMAIGKLTHEWCSEYASDDLCKTAECWSMCRDLIEPENSIDFYSFQSDNTTELVEVEEEDEDELQVIKADEHNNRLSLFEVNSRTLYIVLAFLAVQLNVLVLLIACGVRRCSPEGIGVEII</sequence>
<evidence type="ECO:0008006" key="5">
    <source>
        <dbReference type="Google" id="ProtNLM"/>
    </source>
</evidence>
<keyword evidence="4" id="KW-1185">Reference proteome</keyword>
<dbReference type="AlphaFoldDB" id="A0A811LBD8"/>
<keyword evidence="2" id="KW-0732">Signal</keyword>
<evidence type="ECO:0000313" key="4">
    <source>
        <dbReference type="Proteomes" id="UP000614601"/>
    </source>
</evidence>
<gene>
    <name evidence="3" type="ORF">BOKJ2_LOCUS11588</name>
</gene>
<evidence type="ECO:0000313" key="3">
    <source>
        <dbReference type="EMBL" id="CAD5225458.1"/>
    </source>
</evidence>
<keyword evidence="1" id="KW-0472">Membrane</keyword>
<dbReference type="EMBL" id="CAJFCW020000005">
    <property type="protein sequence ID" value="CAG9120913.1"/>
    <property type="molecule type" value="Genomic_DNA"/>
</dbReference>
<keyword evidence="1" id="KW-1133">Transmembrane helix</keyword>
<dbReference type="Proteomes" id="UP000614601">
    <property type="component" value="Unassembled WGS sequence"/>
</dbReference>
<dbReference type="EMBL" id="CAJFDH010000005">
    <property type="protein sequence ID" value="CAD5225458.1"/>
    <property type="molecule type" value="Genomic_DNA"/>
</dbReference>
<keyword evidence="1" id="KW-0812">Transmembrane</keyword>
<evidence type="ECO:0000256" key="2">
    <source>
        <dbReference type="SAM" id="SignalP"/>
    </source>
</evidence>
<comment type="caution">
    <text evidence="3">The sequence shown here is derived from an EMBL/GenBank/DDBJ whole genome shotgun (WGS) entry which is preliminary data.</text>
</comment>
<proteinExistence type="predicted"/>
<reference evidence="3" key="1">
    <citation type="submission" date="2020-09" db="EMBL/GenBank/DDBJ databases">
        <authorList>
            <person name="Kikuchi T."/>
        </authorList>
    </citation>
    <scope>NUCLEOTIDE SEQUENCE</scope>
    <source>
        <strain evidence="3">SH1</strain>
    </source>
</reference>
<organism evidence="3 4">
    <name type="scientific">Bursaphelenchus okinawaensis</name>
    <dbReference type="NCBI Taxonomy" id="465554"/>
    <lineage>
        <taxon>Eukaryota</taxon>
        <taxon>Metazoa</taxon>
        <taxon>Ecdysozoa</taxon>
        <taxon>Nematoda</taxon>
        <taxon>Chromadorea</taxon>
        <taxon>Rhabditida</taxon>
        <taxon>Tylenchina</taxon>
        <taxon>Tylenchomorpha</taxon>
        <taxon>Aphelenchoidea</taxon>
        <taxon>Aphelenchoididae</taxon>
        <taxon>Bursaphelenchus</taxon>
    </lineage>
</organism>
<feature type="chain" id="PRO_5036408504" description="ShKT domain-containing protein" evidence="2">
    <location>
        <begin position="16"/>
        <end position="152"/>
    </location>
</feature>
<accession>A0A811LBD8</accession>
<feature type="transmembrane region" description="Helical" evidence="1">
    <location>
        <begin position="117"/>
        <end position="139"/>
    </location>
</feature>
<dbReference type="OrthoDB" id="10368134at2759"/>
<protein>
    <recommendedName>
        <fullName evidence="5">ShKT domain-containing protein</fullName>
    </recommendedName>
</protein>
<dbReference type="Proteomes" id="UP000783686">
    <property type="component" value="Unassembled WGS sequence"/>
</dbReference>
<name>A0A811LBD8_9BILA</name>
<feature type="signal peptide" evidence="2">
    <location>
        <begin position="1"/>
        <end position="15"/>
    </location>
</feature>
<evidence type="ECO:0000256" key="1">
    <source>
        <dbReference type="SAM" id="Phobius"/>
    </source>
</evidence>